<dbReference type="EMBL" id="JAENIL010000014">
    <property type="protein sequence ID" value="MBK1877051.1"/>
    <property type="molecule type" value="Genomic_DNA"/>
</dbReference>
<reference evidence="1" key="1">
    <citation type="submission" date="2021-01" db="EMBL/GenBank/DDBJ databases">
        <title>Modified the classification status of verrucomicrobia.</title>
        <authorList>
            <person name="Feng X."/>
        </authorList>
    </citation>
    <scope>NUCLEOTIDE SEQUENCE</scope>
    <source>
        <strain evidence="1">KCTC 13126</strain>
    </source>
</reference>
<evidence type="ECO:0008006" key="3">
    <source>
        <dbReference type="Google" id="ProtNLM"/>
    </source>
</evidence>
<keyword evidence="2" id="KW-1185">Reference proteome</keyword>
<proteinExistence type="predicted"/>
<evidence type="ECO:0000313" key="2">
    <source>
        <dbReference type="Proteomes" id="UP000617628"/>
    </source>
</evidence>
<comment type="caution">
    <text evidence="1">The sequence shown here is derived from an EMBL/GenBank/DDBJ whole genome shotgun (WGS) entry which is preliminary data.</text>
</comment>
<dbReference type="RefSeq" id="WP_200355268.1">
    <property type="nucleotide sequence ID" value="NZ_JAENIL010000014.1"/>
</dbReference>
<dbReference type="Proteomes" id="UP000617628">
    <property type="component" value="Unassembled WGS sequence"/>
</dbReference>
<protein>
    <recommendedName>
        <fullName evidence="3">HD domain-containing protein</fullName>
    </recommendedName>
</protein>
<gene>
    <name evidence="1" type="ORF">JIN87_09240</name>
</gene>
<organism evidence="1 2">
    <name type="scientific">Pelagicoccus mobilis</name>
    <dbReference type="NCBI Taxonomy" id="415221"/>
    <lineage>
        <taxon>Bacteria</taxon>
        <taxon>Pseudomonadati</taxon>
        <taxon>Verrucomicrobiota</taxon>
        <taxon>Opitutia</taxon>
        <taxon>Puniceicoccales</taxon>
        <taxon>Pelagicoccaceae</taxon>
        <taxon>Pelagicoccus</taxon>
    </lineage>
</organism>
<dbReference type="SUPFAM" id="SSF109604">
    <property type="entry name" value="HD-domain/PDEase-like"/>
    <property type="match status" value="1"/>
</dbReference>
<dbReference type="Gene3D" id="1.10.3210.10">
    <property type="entry name" value="Hypothetical protein af1432"/>
    <property type="match status" value="1"/>
</dbReference>
<sequence>MPTTALSNDELAKRAESIARTAHAGQFRRDGATPYIVHPQAVSERVEGAEAKAAAWLHDVLEDTSWTEEQLLDAGIPQHVVEAVTILTKNPGITYQDYLEKVNNNPLSRTVKIADMLANLSDNPSRKQILKYAKGLLFLHGESENK</sequence>
<dbReference type="AlphaFoldDB" id="A0A934RY96"/>
<accession>A0A934RY96</accession>
<evidence type="ECO:0000313" key="1">
    <source>
        <dbReference type="EMBL" id="MBK1877051.1"/>
    </source>
</evidence>
<name>A0A934RY96_9BACT</name>